<dbReference type="EMBL" id="CAJOBP010000657">
    <property type="protein sequence ID" value="CAF4205643.1"/>
    <property type="molecule type" value="Genomic_DNA"/>
</dbReference>
<dbReference type="EMBL" id="CAJOBQ010000366">
    <property type="protein sequence ID" value="CAF4338996.1"/>
    <property type="molecule type" value="Genomic_DNA"/>
</dbReference>
<dbReference type="Proteomes" id="UP000663862">
    <property type="component" value="Unassembled WGS sequence"/>
</dbReference>
<evidence type="ECO:0000313" key="3">
    <source>
        <dbReference type="EMBL" id="CAF4205643.1"/>
    </source>
</evidence>
<dbReference type="EMBL" id="CAJNXB010001430">
    <property type="protein sequence ID" value="CAF3166073.1"/>
    <property type="molecule type" value="Genomic_DNA"/>
</dbReference>
<proteinExistence type="predicted"/>
<evidence type="ECO:0000313" key="6">
    <source>
        <dbReference type="Proteomes" id="UP000663873"/>
    </source>
</evidence>
<reference evidence="4" key="1">
    <citation type="submission" date="2021-02" db="EMBL/GenBank/DDBJ databases">
        <authorList>
            <person name="Nowell W R."/>
        </authorList>
    </citation>
    <scope>NUCLEOTIDE SEQUENCE</scope>
</reference>
<evidence type="ECO:0000313" key="2">
    <source>
        <dbReference type="EMBL" id="CAF3166073.1"/>
    </source>
</evidence>
<name>A0A820K703_9BILA</name>
<sequence length="214" mass="24503">MVQSIDQHNAQMITKPELVTNNLTIKPSAWKIQDKGIVPFQFTKGLSETLGLCLLESIECPEGHQLVERTEVDPDMLIVEPIHNDKVDESKTLTTIYRFDGDAQQGCTTYTPMQTAKKKGQFVFQPDQFLTTSQIKAYFSRVTRERRTKGKDKHTTALTSADDEEQQLREVDASLVRMLHRANDNVTFIVSFIIFLINLKVSYFILLPRRVPNK</sequence>
<keyword evidence="1" id="KW-0472">Membrane</keyword>
<keyword evidence="6" id="KW-1185">Reference proteome</keyword>
<evidence type="ECO:0000313" key="4">
    <source>
        <dbReference type="EMBL" id="CAF4338996.1"/>
    </source>
</evidence>
<dbReference type="Proteomes" id="UP000663873">
    <property type="component" value="Unassembled WGS sequence"/>
</dbReference>
<dbReference type="Proteomes" id="UP000663825">
    <property type="component" value="Unassembled WGS sequence"/>
</dbReference>
<keyword evidence="1" id="KW-0812">Transmembrane</keyword>
<dbReference type="AlphaFoldDB" id="A0A820K703"/>
<comment type="caution">
    <text evidence="4">The sequence shown here is derived from an EMBL/GenBank/DDBJ whole genome shotgun (WGS) entry which is preliminary data.</text>
</comment>
<gene>
    <name evidence="2" type="ORF">TIS948_LOCUS10552</name>
    <name evidence="4" type="ORF">TSG867_LOCUS8737</name>
    <name evidence="3" type="ORF">UJA718_LOCUS6826</name>
</gene>
<keyword evidence="1" id="KW-1133">Transmembrane helix</keyword>
<evidence type="ECO:0000256" key="1">
    <source>
        <dbReference type="SAM" id="Phobius"/>
    </source>
</evidence>
<evidence type="ECO:0000313" key="5">
    <source>
        <dbReference type="Proteomes" id="UP000663862"/>
    </source>
</evidence>
<dbReference type="OrthoDB" id="5987794at2759"/>
<feature type="transmembrane region" description="Helical" evidence="1">
    <location>
        <begin position="186"/>
        <end position="206"/>
    </location>
</feature>
<accession>A0A820K703</accession>
<organism evidence="4 5">
    <name type="scientific">Rotaria socialis</name>
    <dbReference type="NCBI Taxonomy" id="392032"/>
    <lineage>
        <taxon>Eukaryota</taxon>
        <taxon>Metazoa</taxon>
        <taxon>Spiralia</taxon>
        <taxon>Gnathifera</taxon>
        <taxon>Rotifera</taxon>
        <taxon>Eurotatoria</taxon>
        <taxon>Bdelloidea</taxon>
        <taxon>Philodinida</taxon>
        <taxon>Philodinidae</taxon>
        <taxon>Rotaria</taxon>
    </lineage>
</organism>
<protein>
    <submittedName>
        <fullName evidence="4">Uncharacterized protein</fullName>
    </submittedName>
</protein>